<feature type="region of interest" description="Disordered" evidence="1">
    <location>
        <begin position="609"/>
        <end position="630"/>
    </location>
</feature>
<feature type="region of interest" description="Disordered" evidence="1">
    <location>
        <begin position="259"/>
        <end position="306"/>
    </location>
</feature>
<feature type="region of interest" description="Disordered" evidence="1">
    <location>
        <begin position="666"/>
        <end position="725"/>
    </location>
</feature>
<organism evidence="2 3">
    <name type="scientific">Botryotinia calthae</name>
    <dbReference type="NCBI Taxonomy" id="38488"/>
    <lineage>
        <taxon>Eukaryota</taxon>
        <taxon>Fungi</taxon>
        <taxon>Dikarya</taxon>
        <taxon>Ascomycota</taxon>
        <taxon>Pezizomycotina</taxon>
        <taxon>Leotiomycetes</taxon>
        <taxon>Helotiales</taxon>
        <taxon>Sclerotiniaceae</taxon>
        <taxon>Botryotinia</taxon>
    </lineage>
</organism>
<feature type="region of interest" description="Disordered" evidence="1">
    <location>
        <begin position="316"/>
        <end position="335"/>
    </location>
</feature>
<evidence type="ECO:0000313" key="2">
    <source>
        <dbReference type="EMBL" id="TEY71217.1"/>
    </source>
</evidence>
<feature type="compositionally biased region" description="Basic and acidic residues" evidence="1">
    <location>
        <begin position="941"/>
        <end position="952"/>
    </location>
</feature>
<accession>A0A4Y8D8I1</accession>
<gene>
    <name evidence="2" type="ORF">BOTCAL_0098g00060</name>
</gene>
<feature type="region of interest" description="Disordered" evidence="1">
    <location>
        <begin position="824"/>
        <end position="847"/>
    </location>
</feature>
<feature type="region of interest" description="Disordered" evidence="1">
    <location>
        <begin position="218"/>
        <end position="246"/>
    </location>
</feature>
<feature type="compositionally biased region" description="Basic and acidic residues" evidence="1">
    <location>
        <begin position="316"/>
        <end position="328"/>
    </location>
</feature>
<feature type="compositionally biased region" description="Polar residues" evidence="1">
    <location>
        <begin position="22"/>
        <end position="51"/>
    </location>
</feature>
<sequence length="1154" mass="127902">MAYNALHQNDFDADHDADHEINSTSSNSPFQRLSSNHLFLDAQNSDTSHGQAYSPENPPSLSQMVQSITSRSTKTSGSYDIVEDDDYEEHEVEAEREPTSPPSLALSPERKNVTSREGTIPEKPLVLSIPRPRPRNNTATGSSNNTTSPISPRAILSKERAPIVRTASGHSIALRHPTPDLQTLQGAYVGNIDKLEKTAERLSMTSSIDDAIRELHMEQKRSDSRRSSILSQLNEMPQVSREVSNPGSIIELNNAARSGGYSPAGYMMSPKGSFSTTTRGRSASKSSRFGNRPEPELEGRPLDSFVNMSFPSLADHRTPSIAEQDERSATLTRPAVDNLETKNTVENMAGQVDESRPQTSTSTNTFDQAERMFADFDGVHSAPLRTSFDHEFTMDEQRKATSEMNEELHNDQRRYSSGTQLLPGDNDQRRVVSGDRQSMVRPLTYADPSTGQQMVYYPARVPMMLNLPQKLSKNPSSMARNKRRSQVLSNIPAAARQSAVWLPDVLETNGEPVHENDDAQNLEYVPQHQRMSMGGRRNTQDLSHMPAHLRANVFFELPQGQIEAMELKDQSAVATLDSILDASAHAPVTAFVDHAIAGHLGNEVYGKTHQRNKSGAQLLTPTPERPDISKKRTSSFNFLLGRRASSKNLLGDDGKRASTMSNIQVERKATRSPIEDDEDDIVNKDTTPLRHTRGVSGATDLIRAEEGEVESEEDEGQRDDEIYHGPPTTLLAELQLRKQQQKIRTRPPVSVNGMQSTLLEMDTVLQRQQQNRKQKRVNLAWQIGDNEDPNAEEDEDIPLAMLDITRAHVQDIRRPLGLMEKRELEDNEPLSRRRARLTGQPMPMPMPRAATMMHIPTGTPVVEEEEGETLAQRIRRLKEQGGTATGLPATRPVSGDFASEMMSQFGGDILNADGGKGKGKEISTTPVNEEEETLGQRRKRLQAEKEAREKEVGMAGDAEATPEPLVINKMNSMADILSAHPAAGASRNSSFSKPSRPATGLLGLHEKQTQQRASTMTNLVTQQNMAPRGSRINSGTYNDPQSHGQPNTIRPPNTSNYNLHNSALPNTGYQQFAQPTVNYNNFNNSMTQHGNAYPNTGYQNNMPMGGYNNMMPIQMQMQNIHTNPITGMPTGPSGEPLNQGQADMVERWRQSVMH</sequence>
<reference evidence="2 3" key="1">
    <citation type="submission" date="2017-11" db="EMBL/GenBank/DDBJ databases">
        <title>Comparative genomics of Botrytis spp.</title>
        <authorList>
            <person name="Valero-Jimenez C.A."/>
            <person name="Tapia P."/>
            <person name="Veloso J."/>
            <person name="Silva-Moreno E."/>
            <person name="Staats M."/>
            <person name="Valdes J.H."/>
            <person name="Van Kan J.A.L."/>
        </authorList>
    </citation>
    <scope>NUCLEOTIDE SEQUENCE [LARGE SCALE GENOMIC DNA]</scope>
    <source>
        <strain evidence="2 3">MUCL2830</strain>
    </source>
</reference>
<feature type="region of interest" description="Disordered" evidence="1">
    <location>
        <begin position="981"/>
        <end position="1000"/>
    </location>
</feature>
<dbReference type="OrthoDB" id="5288142at2759"/>
<feature type="compositionally biased region" description="Acidic residues" evidence="1">
    <location>
        <begin position="707"/>
        <end position="718"/>
    </location>
</feature>
<feature type="compositionally biased region" description="Basic and acidic residues" evidence="1">
    <location>
        <begin position="291"/>
        <end position="301"/>
    </location>
</feature>
<feature type="compositionally biased region" description="Basic and acidic residues" evidence="1">
    <location>
        <begin position="9"/>
        <end position="21"/>
    </location>
</feature>
<feature type="compositionally biased region" description="Polar residues" evidence="1">
    <location>
        <begin position="227"/>
        <end position="246"/>
    </location>
</feature>
<dbReference type="STRING" id="38488.A0A4Y8D8I1"/>
<evidence type="ECO:0000313" key="3">
    <source>
        <dbReference type="Proteomes" id="UP000297299"/>
    </source>
</evidence>
<feature type="region of interest" description="Disordered" evidence="1">
    <location>
        <begin position="1"/>
        <end position="151"/>
    </location>
</feature>
<feature type="region of interest" description="Disordered" evidence="1">
    <location>
        <begin position="1024"/>
        <end position="1058"/>
    </location>
</feature>
<feature type="compositionally biased region" description="Basic and acidic residues" evidence="1">
    <location>
        <begin position="397"/>
        <end position="414"/>
    </location>
</feature>
<feature type="region of interest" description="Disordered" evidence="1">
    <location>
        <begin position="910"/>
        <end position="956"/>
    </location>
</feature>
<name>A0A4Y8D8I1_9HELO</name>
<feature type="compositionally biased region" description="Low complexity" evidence="1">
    <location>
        <begin position="136"/>
        <end position="148"/>
    </location>
</feature>
<keyword evidence="3" id="KW-1185">Reference proteome</keyword>
<dbReference type="Proteomes" id="UP000297299">
    <property type="component" value="Unassembled WGS sequence"/>
</dbReference>
<dbReference type="AlphaFoldDB" id="A0A4Y8D8I1"/>
<evidence type="ECO:0000256" key="1">
    <source>
        <dbReference type="SAM" id="MobiDB-lite"/>
    </source>
</evidence>
<feature type="region of interest" description="Disordered" evidence="1">
    <location>
        <begin position="397"/>
        <end position="436"/>
    </location>
</feature>
<protein>
    <submittedName>
        <fullName evidence="2">Uncharacterized protein</fullName>
    </submittedName>
</protein>
<feature type="compositionally biased region" description="Polar residues" evidence="1">
    <location>
        <begin position="59"/>
        <end position="78"/>
    </location>
</feature>
<feature type="compositionally biased region" description="Polar residues" evidence="1">
    <location>
        <begin position="272"/>
        <end position="289"/>
    </location>
</feature>
<dbReference type="EMBL" id="PHWZ01000098">
    <property type="protein sequence ID" value="TEY71217.1"/>
    <property type="molecule type" value="Genomic_DNA"/>
</dbReference>
<feature type="compositionally biased region" description="Acidic residues" evidence="1">
    <location>
        <begin position="81"/>
        <end position="92"/>
    </location>
</feature>
<proteinExistence type="predicted"/>
<comment type="caution">
    <text evidence="2">The sequence shown here is derived from an EMBL/GenBank/DDBJ whole genome shotgun (WGS) entry which is preliminary data.</text>
</comment>